<dbReference type="Proteomes" id="UP001611450">
    <property type="component" value="Unassembled WGS sequence"/>
</dbReference>
<name>A0ABW7WE20_9NOCA</name>
<keyword evidence="2" id="KW-1185">Reference proteome</keyword>
<accession>A0ABW7WE20</accession>
<organism evidence="1 2">
    <name type="scientific">Nocardia beijingensis</name>
    <dbReference type="NCBI Taxonomy" id="95162"/>
    <lineage>
        <taxon>Bacteria</taxon>
        <taxon>Bacillati</taxon>
        <taxon>Actinomycetota</taxon>
        <taxon>Actinomycetes</taxon>
        <taxon>Mycobacteriales</taxon>
        <taxon>Nocardiaceae</taxon>
        <taxon>Nocardia</taxon>
    </lineage>
</organism>
<evidence type="ECO:0000313" key="2">
    <source>
        <dbReference type="Proteomes" id="UP001611450"/>
    </source>
</evidence>
<proteinExistence type="predicted"/>
<evidence type="ECO:0000313" key="1">
    <source>
        <dbReference type="EMBL" id="MFI2321231.1"/>
    </source>
</evidence>
<dbReference type="RefSeq" id="WP_396948633.1">
    <property type="nucleotide sequence ID" value="NZ_JBIRXV010000002.1"/>
</dbReference>
<reference evidence="1 2" key="1">
    <citation type="submission" date="2024-10" db="EMBL/GenBank/DDBJ databases">
        <title>The Natural Products Discovery Center: Release of the First 8490 Sequenced Strains for Exploring Actinobacteria Biosynthetic Diversity.</title>
        <authorList>
            <person name="Kalkreuter E."/>
            <person name="Kautsar S.A."/>
            <person name="Yang D."/>
            <person name="Bader C.D."/>
            <person name="Teijaro C.N."/>
            <person name="Fluegel L."/>
            <person name="Davis C.M."/>
            <person name="Simpson J.R."/>
            <person name="Lauterbach L."/>
            <person name="Steele A.D."/>
            <person name="Gui C."/>
            <person name="Meng S."/>
            <person name="Li G."/>
            <person name="Viehrig K."/>
            <person name="Ye F."/>
            <person name="Su P."/>
            <person name="Kiefer A.F."/>
            <person name="Nichols A."/>
            <person name="Cepeda A.J."/>
            <person name="Yan W."/>
            <person name="Fan B."/>
            <person name="Jiang Y."/>
            <person name="Adhikari A."/>
            <person name="Zheng C.-J."/>
            <person name="Schuster L."/>
            <person name="Cowan T.M."/>
            <person name="Smanski M.J."/>
            <person name="Chevrette M.G."/>
            <person name="De Carvalho L.P.S."/>
            <person name="Shen B."/>
        </authorList>
    </citation>
    <scope>NUCLEOTIDE SEQUENCE [LARGE SCALE GENOMIC DNA]</scope>
    <source>
        <strain evidence="1 2">NPDC019626</strain>
    </source>
</reference>
<protein>
    <submittedName>
        <fullName evidence="1">Uncharacterized protein</fullName>
    </submittedName>
</protein>
<gene>
    <name evidence="1" type="ORF">ACH47G_12120</name>
</gene>
<comment type="caution">
    <text evidence="1">The sequence shown here is derived from an EMBL/GenBank/DDBJ whole genome shotgun (WGS) entry which is preliminary data.</text>
</comment>
<dbReference type="EMBL" id="JBIRXV010000002">
    <property type="protein sequence ID" value="MFI2321231.1"/>
    <property type="molecule type" value="Genomic_DNA"/>
</dbReference>
<sequence>MDPVSLGFAAAALLASRFGEEVAAVAATNSLRAVSRLREAVVSKFGRVSESGTAIASLDENATVQDRAAAAEWITSAAASDSGFAAELQHLIATARQDQLIETFVAQAFDDAKQVNIRGDNAGTINIT</sequence>